<dbReference type="Gene3D" id="3.10.450.50">
    <property type="match status" value="1"/>
</dbReference>
<accession>A0ABW6P9E8</accession>
<keyword evidence="3" id="KW-1185">Reference proteome</keyword>
<evidence type="ECO:0000313" key="3">
    <source>
        <dbReference type="Proteomes" id="UP001601442"/>
    </source>
</evidence>
<dbReference type="InterPro" id="IPR032710">
    <property type="entry name" value="NTF2-like_dom_sf"/>
</dbReference>
<gene>
    <name evidence="2" type="ORF">ACFYU5_25485</name>
</gene>
<evidence type="ECO:0000259" key="1">
    <source>
        <dbReference type="Pfam" id="PF12680"/>
    </source>
</evidence>
<sequence length="301" mass="33956">MTTTIADDQRQEPAEPTAADHLHFTDRLLLAQRQAENHIEIEITEDIDDLLGTLADDGPYAYTLNPVVEEGRVRQHLIHTRDEIRDCYVTLHNNMGLRGWQSTTQVLSSWYTFHAGFATVEVKADGSQQDYEALVLFPTMGSRGITGEMFWARITPGPTPEPGQSLSQMRASLRAEHDAYLEAVRRSDIEGMLAAMSDDVQVGMRDYTLGAIDPSKSLVELDGKDSVRAHLERMFASFVPERVDVVQRNVDDWYIFSELRWVVRSRHDDQRITFLTADYAELGPDRKIVARLGHGTAPTAI</sequence>
<comment type="caution">
    <text evidence="2">The sequence shown here is derived from an EMBL/GenBank/DDBJ whole genome shotgun (WGS) entry which is preliminary data.</text>
</comment>
<dbReference type="Pfam" id="PF12680">
    <property type="entry name" value="SnoaL_2"/>
    <property type="match status" value="1"/>
</dbReference>
<dbReference type="RefSeq" id="WP_387398507.1">
    <property type="nucleotide sequence ID" value="NZ_JBIAMT010000005.1"/>
</dbReference>
<proteinExistence type="predicted"/>
<protein>
    <submittedName>
        <fullName evidence="2">Nuclear transport factor 2 family protein</fullName>
    </submittedName>
</protein>
<dbReference type="InterPro" id="IPR037401">
    <property type="entry name" value="SnoaL-like"/>
</dbReference>
<reference evidence="2 3" key="1">
    <citation type="submission" date="2024-10" db="EMBL/GenBank/DDBJ databases">
        <title>The Natural Products Discovery Center: Release of the First 8490 Sequenced Strains for Exploring Actinobacteria Biosynthetic Diversity.</title>
        <authorList>
            <person name="Kalkreuter E."/>
            <person name="Kautsar S.A."/>
            <person name="Yang D."/>
            <person name="Bader C.D."/>
            <person name="Teijaro C.N."/>
            <person name="Fluegel L."/>
            <person name="Davis C.M."/>
            <person name="Simpson J.R."/>
            <person name="Lauterbach L."/>
            <person name="Steele A.D."/>
            <person name="Gui C."/>
            <person name="Meng S."/>
            <person name="Li G."/>
            <person name="Viehrig K."/>
            <person name="Ye F."/>
            <person name="Su P."/>
            <person name="Kiefer A.F."/>
            <person name="Nichols A."/>
            <person name="Cepeda A.J."/>
            <person name="Yan W."/>
            <person name="Fan B."/>
            <person name="Jiang Y."/>
            <person name="Adhikari A."/>
            <person name="Zheng C.-J."/>
            <person name="Schuster L."/>
            <person name="Cowan T.M."/>
            <person name="Smanski M.J."/>
            <person name="Chevrette M.G."/>
            <person name="De Carvalho L.P.S."/>
            <person name="Shen B."/>
        </authorList>
    </citation>
    <scope>NUCLEOTIDE SEQUENCE [LARGE SCALE GENOMIC DNA]</scope>
    <source>
        <strain evidence="2 3">NPDC004119</strain>
    </source>
</reference>
<organism evidence="2 3">
    <name type="scientific">Nocardia aobensis</name>
    <dbReference type="NCBI Taxonomy" id="257277"/>
    <lineage>
        <taxon>Bacteria</taxon>
        <taxon>Bacillati</taxon>
        <taxon>Actinomycetota</taxon>
        <taxon>Actinomycetes</taxon>
        <taxon>Mycobacteriales</taxon>
        <taxon>Nocardiaceae</taxon>
        <taxon>Nocardia</taxon>
    </lineage>
</organism>
<name>A0ABW6P9E8_9NOCA</name>
<dbReference type="EMBL" id="JBIAMT010000005">
    <property type="protein sequence ID" value="MFF0499776.1"/>
    <property type="molecule type" value="Genomic_DNA"/>
</dbReference>
<dbReference type="SUPFAM" id="SSF54427">
    <property type="entry name" value="NTF2-like"/>
    <property type="match status" value="1"/>
</dbReference>
<dbReference type="Proteomes" id="UP001601442">
    <property type="component" value="Unassembled WGS sequence"/>
</dbReference>
<evidence type="ECO:0000313" key="2">
    <source>
        <dbReference type="EMBL" id="MFF0499776.1"/>
    </source>
</evidence>
<feature type="domain" description="SnoaL-like" evidence="1">
    <location>
        <begin position="179"/>
        <end position="289"/>
    </location>
</feature>